<reference evidence="2 3" key="1">
    <citation type="submission" date="2016-04" db="EMBL/GenBank/DDBJ databases">
        <title>A degradative enzymes factory behind the ericoid mycorrhizal symbiosis.</title>
        <authorList>
            <consortium name="DOE Joint Genome Institute"/>
            <person name="Martino E."/>
            <person name="Morin E."/>
            <person name="Grelet G."/>
            <person name="Kuo A."/>
            <person name="Kohler A."/>
            <person name="Daghino S."/>
            <person name="Barry K."/>
            <person name="Choi C."/>
            <person name="Cichocki N."/>
            <person name="Clum A."/>
            <person name="Copeland A."/>
            <person name="Hainaut M."/>
            <person name="Haridas S."/>
            <person name="Labutti K."/>
            <person name="Lindquist E."/>
            <person name="Lipzen A."/>
            <person name="Khouja H.-R."/>
            <person name="Murat C."/>
            <person name="Ohm R."/>
            <person name="Olson A."/>
            <person name="Spatafora J."/>
            <person name="Veneault-Fourrey C."/>
            <person name="Henrissat B."/>
            <person name="Grigoriev I."/>
            <person name="Martin F."/>
            <person name="Perotto S."/>
        </authorList>
    </citation>
    <scope>NUCLEOTIDE SEQUENCE [LARGE SCALE GENOMIC DNA]</scope>
    <source>
        <strain evidence="2 3">F</strain>
    </source>
</reference>
<feature type="region of interest" description="Disordered" evidence="1">
    <location>
        <begin position="109"/>
        <end position="146"/>
    </location>
</feature>
<dbReference type="AlphaFoldDB" id="A0A2J6S329"/>
<evidence type="ECO:0000313" key="3">
    <source>
        <dbReference type="Proteomes" id="UP000235786"/>
    </source>
</evidence>
<accession>A0A2J6S329</accession>
<keyword evidence="3" id="KW-1185">Reference proteome</keyword>
<evidence type="ECO:0000313" key="2">
    <source>
        <dbReference type="EMBL" id="PMD45147.1"/>
    </source>
</evidence>
<evidence type="ECO:0000256" key="1">
    <source>
        <dbReference type="SAM" id="MobiDB-lite"/>
    </source>
</evidence>
<dbReference type="OrthoDB" id="3551866at2759"/>
<proteinExistence type="predicted"/>
<name>A0A2J6S329_HYAVF</name>
<dbReference type="EMBL" id="KZ613940">
    <property type="protein sequence ID" value="PMD45147.1"/>
    <property type="molecule type" value="Genomic_DNA"/>
</dbReference>
<feature type="compositionally biased region" description="Basic and acidic residues" evidence="1">
    <location>
        <begin position="109"/>
        <end position="142"/>
    </location>
</feature>
<organism evidence="2 3">
    <name type="scientific">Hyaloscypha variabilis (strain UAMH 11265 / GT02V1 / F)</name>
    <name type="common">Meliniomyces variabilis</name>
    <dbReference type="NCBI Taxonomy" id="1149755"/>
    <lineage>
        <taxon>Eukaryota</taxon>
        <taxon>Fungi</taxon>
        <taxon>Dikarya</taxon>
        <taxon>Ascomycota</taxon>
        <taxon>Pezizomycotina</taxon>
        <taxon>Leotiomycetes</taxon>
        <taxon>Helotiales</taxon>
        <taxon>Hyaloscyphaceae</taxon>
        <taxon>Hyaloscypha</taxon>
        <taxon>Hyaloscypha variabilis</taxon>
    </lineage>
</organism>
<protein>
    <submittedName>
        <fullName evidence="2">Uncharacterized protein</fullName>
    </submittedName>
</protein>
<dbReference type="Proteomes" id="UP000235786">
    <property type="component" value="Unassembled WGS sequence"/>
</dbReference>
<sequence>MAKHHLKQSTMTTMNVFTSAQDIRAWFATRIAPLEAQARTLSHCSNCHPLVDPCSACVRKHDIIDKDLATWKTLETSELHLFNYPAESPSAPEFQKLYIQRMRKIQKDNDRLRENKDTVSHQNIDVRGETTEARRQENDGQGKDTGGVVTMVDLVEQLEDLDRWFDMCDEVMKAKGWI</sequence>
<gene>
    <name evidence="2" type="ORF">L207DRAFT_508067</name>
</gene>